<evidence type="ECO:0000256" key="1">
    <source>
        <dbReference type="SAM" id="MobiDB-lite"/>
    </source>
</evidence>
<feature type="compositionally biased region" description="Basic residues" evidence="1">
    <location>
        <begin position="23"/>
        <end position="47"/>
    </location>
</feature>
<proteinExistence type="predicted"/>
<dbReference type="EMBL" id="CADCUN010000024">
    <property type="protein sequence ID" value="CAA9373139.1"/>
    <property type="molecule type" value="Genomic_DNA"/>
</dbReference>
<accession>A0A6J4N0V0</accession>
<sequence length="54" mass="6314">DVPPVRARGSPRRRAGLGSACRRGQRRKRRPVRRRHGRDRPLRHSRRFTSSSSV</sequence>
<feature type="non-terminal residue" evidence="2">
    <location>
        <position position="1"/>
    </location>
</feature>
<feature type="region of interest" description="Disordered" evidence="1">
    <location>
        <begin position="1"/>
        <end position="54"/>
    </location>
</feature>
<dbReference type="AlphaFoldDB" id="A0A6J4N0V0"/>
<name>A0A6J4N0V0_9ACTN</name>
<protein>
    <submittedName>
        <fullName evidence="2">Uncharacterized protein</fullName>
    </submittedName>
</protein>
<evidence type="ECO:0000313" key="2">
    <source>
        <dbReference type="EMBL" id="CAA9373139.1"/>
    </source>
</evidence>
<organism evidence="2">
    <name type="scientific">uncultured Nocardioides sp</name>
    <dbReference type="NCBI Taxonomy" id="198441"/>
    <lineage>
        <taxon>Bacteria</taxon>
        <taxon>Bacillati</taxon>
        <taxon>Actinomycetota</taxon>
        <taxon>Actinomycetes</taxon>
        <taxon>Propionibacteriales</taxon>
        <taxon>Nocardioidaceae</taxon>
        <taxon>Nocardioides</taxon>
        <taxon>environmental samples</taxon>
    </lineage>
</organism>
<reference evidence="2" key="1">
    <citation type="submission" date="2020-02" db="EMBL/GenBank/DDBJ databases">
        <authorList>
            <person name="Meier V. D."/>
        </authorList>
    </citation>
    <scope>NUCLEOTIDE SEQUENCE</scope>
    <source>
        <strain evidence="2">AVDCRST_MAG60</strain>
    </source>
</reference>
<feature type="non-terminal residue" evidence="2">
    <location>
        <position position="54"/>
    </location>
</feature>
<gene>
    <name evidence="2" type="ORF">AVDCRST_MAG60-248</name>
</gene>